<organism evidence="2 3">
    <name type="scientific">Propionispira arboris</name>
    <dbReference type="NCBI Taxonomy" id="84035"/>
    <lineage>
        <taxon>Bacteria</taxon>
        <taxon>Bacillati</taxon>
        <taxon>Bacillota</taxon>
        <taxon>Negativicutes</taxon>
        <taxon>Selenomonadales</taxon>
        <taxon>Selenomonadaceae</taxon>
        <taxon>Propionispira</taxon>
    </lineage>
</organism>
<dbReference type="AlphaFoldDB" id="A0A1H7BM71"/>
<name>A0A1H7BM71_9FIRM</name>
<dbReference type="Proteomes" id="UP000199662">
    <property type="component" value="Unassembled WGS sequence"/>
</dbReference>
<feature type="transmembrane region" description="Helical" evidence="1">
    <location>
        <begin position="101"/>
        <end position="125"/>
    </location>
</feature>
<feature type="transmembrane region" description="Helical" evidence="1">
    <location>
        <begin position="74"/>
        <end position="95"/>
    </location>
</feature>
<evidence type="ECO:0000313" key="3">
    <source>
        <dbReference type="Proteomes" id="UP000199662"/>
    </source>
</evidence>
<proteinExistence type="predicted"/>
<feature type="transmembrane region" description="Helical" evidence="1">
    <location>
        <begin position="172"/>
        <end position="194"/>
    </location>
</feature>
<sequence>MDKDKINSVLQYLDIATEGEKINKIALPLLALEAICCAVFAERISFFTTFSFSVVVFMIMLMWGLNINRNSKSLFLYLGVGGGLWSLCLILIAVGSSKLDLFYGCVLFIIMMLINISTVICLVKINARKILNVTGSCGDKKYPDSFYKVVGVIGMLLGSIIVKILSPQANNVVLVLCGVFTSYGCLYMAIRCFYKHIIRKKYNLDELLKQQKLQPARKR</sequence>
<dbReference type="EMBL" id="FNZK01000017">
    <property type="protein sequence ID" value="SEJ78558.1"/>
    <property type="molecule type" value="Genomic_DNA"/>
</dbReference>
<reference evidence="2 3" key="1">
    <citation type="submission" date="2016-10" db="EMBL/GenBank/DDBJ databases">
        <authorList>
            <person name="de Groot N.N."/>
        </authorList>
    </citation>
    <scope>NUCLEOTIDE SEQUENCE [LARGE SCALE GENOMIC DNA]</scope>
    <source>
        <strain evidence="2 3">DSM 2179</strain>
    </source>
</reference>
<protein>
    <submittedName>
        <fullName evidence="2">Uncharacterized protein</fullName>
    </submittedName>
</protein>
<feature type="transmembrane region" description="Helical" evidence="1">
    <location>
        <begin position="47"/>
        <end position="67"/>
    </location>
</feature>
<accession>A0A1H7BM71</accession>
<keyword evidence="1" id="KW-1133">Transmembrane helix</keyword>
<evidence type="ECO:0000256" key="1">
    <source>
        <dbReference type="SAM" id="Phobius"/>
    </source>
</evidence>
<keyword evidence="1" id="KW-0472">Membrane</keyword>
<keyword evidence="3" id="KW-1185">Reference proteome</keyword>
<dbReference type="STRING" id="84035.SAMN05660742_1178"/>
<feature type="transmembrane region" description="Helical" evidence="1">
    <location>
        <begin position="146"/>
        <end position="166"/>
    </location>
</feature>
<dbReference type="RefSeq" id="WP_091833503.1">
    <property type="nucleotide sequence ID" value="NZ_FNZK01000017.1"/>
</dbReference>
<evidence type="ECO:0000313" key="2">
    <source>
        <dbReference type="EMBL" id="SEJ78558.1"/>
    </source>
</evidence>
<keyword evidence="1" id="KW-0812">Transmembrane</keyword>
<gene>
    <name evidence="2" type="ORF">SAMN05660742_1178</name>
</gene>